<comment type="caution">
    <text evidence="3">The sequence shown here is derived from an EMBL/GenBank/DDBJ whole genome shotgun (WGS) entry which is preliminary data.</text>
</comment>
<proteinExistence type="predicted"/>
<dbReference type="OrthoDB" id="4794264at2"/>
<keyword evidence="2" id="KW-1133">Transmembrane helix</keyword>
<keyword evidence="4" id="KW-1185">Reference proteome</keyword>
<feature type="transmembrane region" description="Helical" evidence="2">
    <location>
        <begin position="45"/>
        <end position="65"/>
    </location>
</feature>
<accession>A0A2A3YML1</accession>
<sequence>MSSEHDGERQERPQDPATTRRPRTLTALLLTMLASWLLLLAPLPYSLAAGVTALAAMVLLVLAAVQTFRQGRHLMAVLSLVVGVPATLMIVTGSLLSLLFYGPMLDIQECHASALTEHARSSCTADAQDSMATWVSELLGG</sequence>
<feature type="region of interest" description="Disordered" evidence="1">
    <location>
        <begin position="1"/>
        <end position="21"/>
    </location>
</feature>
<evidence type="ECO:0000256" key="2">
    <source>
        <dbReference type="SAM" id="Phobius"/>
    </source>
</evidence>
<dbReference type="EMBL" id="NRGR01000007">
    <property type="protein sequence ID" value="PCC40335.1"/>
    <property type="molecule type" value="Genomic_DNA"/>
</dbReference>
<protein>
    <submittedName>
        <fullName evidence="3">Uncharacterized protein</fullName>
    </submittedName>
</protein>
<dbReference type="RefSeq" id="WP_096163317.1">
    <property type="nucleotide sequence ID" value="NZ_BAAAIQ010000026.1"/>
</dbReference>
<evidence type="ECO:0000313" key="4">
    <source>
        <dbReference type="Proteomes" id="UP000218598"/>
    </source>
</evidence>
<gene>
    <name evidence="3" type="ORF">CIK66_04095</name>
</gene>
<feature type="transmembrane region" description="Helical" evidence="2">
    <location>
        <begin position="21"/>
        <end position="39"/>
    </location>
</feature>
<dbReference type="Proteomes" id="UP000218598">
    <property type="component" value="Unassembled WGS sequence"/>
</dbReference>
<organism evidence="3 4">
    <name type="scientific">Brachybacterium alimentarium</name>
    <dbReference type="NCBI Taxonomy" id="47845"/>
    <lineage>
        <taxon>Bacteria</taxon>
        <taxon>Bacillati</taxon>
        <taxon>Actinomycetota</taxon>
        <taxon>Actinomycetes</taxon>
        <taxon>Micrococcales</taxon>
        <taxon>Dermabacteraceae</taxon>
        <taxon>Brachybacterium</taxon>
    </lineage>
</organism>
<evidence type="ECO:0000313" key="3">
    <source>
        <dbReference type="EMBL" id="PCC40335.1"/>
    </source>
</evidence>
<feature type="compositionally biased region" description="Basic and acidic residues" evidence="1">
    <location>
        <begin position="1"/>
        <end position="14"/>
    </location>
</feature>
<evidence type="ECO:0000256" key="1">
    <source>
        <dbReference type="SAM" id="MobiDB-lite"/>
    </source>
</evidence>
<keyword evidence="2" id="KW-0812">Transmembrane</keyword>
<keyword evidence="2" id="KW-0472">Membrane</keyword>
<reference evidence="3 4" key="1">
    <citation type="journal article" date="2017" name="Elife">
        <title>Extensive horizontal gene transfer in cheese-associated bacteria.</title>
        <authorList>
            <person name="Bonham K.S."/>
            <person name="Wolfe B.E."/>
            <person name="Dutton R.J."/>
        </authorList>
    </citation>
    <scope>NUCLEOTIDE SEQUENCE [LARGE SCALE GENOMIC DNA]</scope>
    <source>
        <strain evidence="3 4">341_9</strain>
    </source>
</reference>
<dbReference type="GeneID" id="95325916"/>
<feature type="transmembrane region" description="Helical" evidence="2">
    <location>
        <begin position="77"/>
        <end position="101"/>
    </location>
</feature>
<dbReference type="AlphaFoldDB" id="A0A2A3YML1"/>
<name>A0A2A3YML1_9MICO</name>